<feature type="chain" id="PRO_5041905373" evidence="1">
    <location>
        <begin position="18"/>
        <end position="107"/>
    </location>
</feature>
<gene>
    <name evidence="2" type="ORF">NP493_60g05050</name>
</gene>
<comment type="caution">
    <text evidence="2">The sequence shown here is derived from an EMBL/GenBank/DDBJ whole genome shotgun (WGS) entry which is preliminary data.</text>
</comment>
<proteinExistence type="predicted"/>
<feature type="signal peptide" evidence="1">
    <location>
        <begin position="1"/>
        <end position="17"/>
    </location>
</feature>
<dbReference type="EMBL" id="JAODUO010000061">
    <property type="protein sequence ID" value="KAK2191078.1"/>
    <property type="molecule type" value="Genomic_DNA"/>
</dbReference>
<sequence>MCFFLYVLLLGRVVVNGPLHSARYSAIVCKMRCTSSSCSSSGTKNTNKPTSLAPVFTENPSTLAEQNQRLYILVIMRSATGVNRWKELLKKEDLPTDLPMEFKDSLL</sequence>
<evidence type="ECO:0000256" key="1">
    <source>
        <dbReference type="SAM" id="SignalP"/>
    </source>
</evidence>
<reference evidence="2" key="1">
    <citation type="journal article" date="2023" name="Mol. Biol. Evol.">
        <title>Third-Generation Sequencing Reveals the Adaptive Role of the Epigenome in Three Deep-Sea Polychaetes.</title>
        <authorList>
            <person name="Perez M."/>
            <person name="Aroh O."/>
            <person name="Sun Y."/>
            <person name="Lan Y."/>
            <person name="Juniper S.K."/>
            <person name="Young C.R."/>
            <person name="Angers B."/>
            <person name="Qian P.Y."/>
        </authorList>
    </citation>
    <scope>NUCLEOTIDE SEQUENCE</scope>
    <source>
        <strain evidence="2">R07B-5</strain>
    </source>
</reference>
<dbReference type="AlphaFoldDB" id="A0AAD9UIS4"/>
<evidence type="ECO:0000313" key="2">
    <source>
        <dbReference type="EMBL" id="KAK2191078.1"/>
    </source>
</evidence>
<evidence type="ECO:0000313" key="3">
    <source>
        <dbReference type="Proteomes" id="UP001209878"/>
    </source>
</evidence>
<protein>
    <submittedName>
        <fullName evidence="2">Uncharacterized protein</fullName>
    </submittedName>
</protein>
<dbReference type="Proteomes" id="UP001209878">
    <property type="component" value="Unassembled WGS sequence"/>
</dbReference>
<keyword evidence="1" id="KW-0732">Signal</keyword>
<accession>A0AAD9UIS4</accession>
<keyword evidence="3" id="KW-1185">Reference proteome</keyword>
<organism evidence="2 3">
    <name type="scientific">Ridgeia piscesae</name>
    <name type="common">Tubeworm</name>
    <dbReference type="NCBI Taxonomy" id="27915"/>
    <lineage>
        <taxon>Eukaryota</taxon>
        <taxon>Metazoa</taxon>
        <taxon>Spiralia</taxon>
        <taxon>Lophotrochozoa</taxon>
        <taxon>Annelida</taxon>
        <taxon>Polychaeta</taxon>
        <taxon>Sedentaria</taxon>
        <taxon>Canalipalpata</taxon>
        <taxon>Sabellida</taxon>
        <taxon>Siboglinidae</taxon>
        <taxon>Ridgeia</taxon>
    </lineage>
</organism>
<name>A0AAD9UIS4_RIDPI</name>